<sequence>MLGRDHAETLVLRRKLADQTQRAGLPRAAMEISRQIVETDVAAYGPRDLITLQDRLMLGQHAWVGGDWPAAVAIYEALIDDCGWTLGREDRVTLQVRFRHATAIGLMGDTIRARNLLHDVKSDQSQILGKDHRDTRETLTKIAYFVHSMPGPAFRPPMPPL</sequence>
<dbReference type="EMBL" id="JAGSXH010000108">
    <property type="protein sequence ID" value="MBS2965928.1"/>
    <property type="molecule type" value="Genomic_DNA"/>
</dbReference>
<comment type="caution">
    <text evidence="1">The sequence shown here is derived from an EMBL/GenBank/DDBJ whole genome shotgun (WGS) entry which is preliminary data.</text>
</comment>
<keyword evidence="2" id="KW-1185">Reference proteome</keyword>
<evidence type="ECO:0000313" key="1">
    <source>
        <dbReference type="EMBL" id="MBS2965928.1"/>
    </source>
</evidence>
<evidence type="ECO:0000313" key="2">
    <source>
        <dbReference type="Proteomes" id="UP000677913"/>
    </source>
</evidence>
<dbReference type="RefSeq" id="WP_211470496.1">
    <property type="nucleotide sequence ID" value="NZ_JAGSXH010000108.1"/>
</dbReference>
<dbReference type="Gene3D" id="1.25.40.10">
    <property type="entry name" value="Tetratricopeptide repeat domain"/>
    <property type="match status" value="1"/>
</dbReference>
<proteinExistence type="predicted"/>
<dbReference type="AlphaFoldDB" id="A0A8J7WR15"/>
<dbReference type="Proteomes" id="UP000677913">
    <property type="component" value="Unassembled WGS sequence"/>
</dbReference>
<organism evidence="1 2">
    <name type="scientific">Actinocrinis puniceicyclus</name>
    <dbReference type="NCBI Taxonomy" id="977794"/>
    <lineage>
        <taxon>Bacteria</taxon>
        <taxon>Bacillati</taxon>
        <taxon>Actinomycetota</taxon>
        <taxon>Actinomycetes</taxon>
        <taxon>Catenulisporales</taxon>
        <taxon>Actinospicaceae</taxon>
        <taxon>Actinocrinis</taxon>
    </lineage>
</organism>
<gene>
    <name evidence="1" type="ORF">KGA66_22980</name>
</gene>
<reference evidence="1" key="1">
    <citation type="submission" date="2021-04" db="EMBL/GenBank/DDBJ databases">
        <title>Genome based classification of Actinospica acidithermotolerans sp. nov., an actinobacterium isolated from an Indonesian hot spring.</title>
        <authorList>
            <person name="Kusuma A.B."/>
            <person name="Putra K.E."/>
            <person name="Nafisah S."/>
            <person name="Loh J."/>
            <person name="Nouioui I."/>
            <person name="Goodfellow M."/>
        </authorList>
    </citation>
    <scope>NUCLEOTIDE SEQUENCE</scope>
    <source>
        <strain evidence="1">DSM 45618</strain>
    </source>
</reference>
<evidence type="ECO:0008006" key="3">
    <source>
        <dbReference type="Google" id="ProtNLM"/>
    </source>
</evidence>
<dbReference type="InterPro" id="IPR011990">
    <property type="entry name" value="TPR-like_helical_dom_sf"/>
</dbReference>
<name>A0A8J7WR15_9ACTN</name>
<accession>A0A8J7WR15</accession>
<protein>
    <recommendedName>
        <fullName evidence="3">Tetratricopeptide repeat protein</fullName>
    </recommendedName>
</protein>